<protein>
    <submittedName>
        <fullName evidence="1">Uncharacterized protein</fullName>
    </submittedName>
</protein>
<dbReference type="EMBL" id="JAPFFL010000014">
    <property type="protein sequence ID" value="KAJ6677794.1"/>
    <property type="molecule type" value="Genomic_DNA"/>
</dbReference>
<comment type="caution">
    <text evidence="1">The sequence shown here is derived from an EMBL/GenBank/DDBJ whole genome shotgun (WGS) entry which is preliminary data.</text>
</comment>
<organism evidence="1 2">
    <name type="scientific">Salix viminalis</name>
    <name type="common">Common osier</name>
    <name type="synonym">Basket willow</name>
    <dbReference type="NCBI Taxonomy" id="40686"/>
    <lineage>
        <taxon>Eukaryota</taxon>
        <taxon>Viridiplantae</taxon>
        <taxon>Streptophyta</taxon>
        <taxon>Embryophyta</taxon>
        <taxon>Tracheophyta</taxon>
        <taxon>Spermatophyta</taxon>
        <taxon>Magnoliopsida</taxon>
        <taxon>eudicotyledons</taxon>
        <taxon>Gunneridae</taxon>
        <taxon>Pentapetalae</taxon>
        <taxon>rosids</taxon>
        <taxon>fabids</taxon>
        <taxon>Malpighiales</taxon>
        <taxon>Salicaceae</taxon>
        <taxon>Saliceae</taxon>
        <taxon>Salix</taxon>
    </lineage>
</organism>
<dbReference type="AlphaFoldDB" id="A0A9Q0SHB1"/>
<dbReference type="OrthoDB" id="10355188at2759"/>
<name>A0A9Q0SHB1_SALVM</name>
<dbReference type="Proteomes" id="UP001151529">
    <property type="component" value="Chromosome 7"/>
</dbReference>
<gene>
    <name evidence="1" type="ORF">OIU85_008380</name>
</gene>
<proteinExistence type="predicted"/>
<reference evidence="1" key="1">
    <citation type="submission" date="2022-11" db="EMBL/GenBank/DDBJ databases">
        <authorList>
            <person name="Hyden B.L."/>
            <person name="Feng K."/>
            <person name="Yates T."/>
            <person name="Jawdy S."/>
            <person name="Smart L.B."/>
            <person name="Muchero W."/>
        </authorList>
    </citation>
    <scope>NUCLEOTIDE SEQUENCE</scope>
    <source>
        <tissue evidence="1">Shoot tip</tissue>
    </source>
</reference>
<accession>A0A9Q0SHB1</accession>
<sequence length="96" mass="11744">MDDLDRGIAACLVLLWHLSPPRDINDIYISLRASDLMDLVCRTCTWNFWDPVRRWPGRQVLAWWEFGNGGKFIWLWHRWEYGNGWKYMRFRVGQRR</sequence>
<keyword evidence="2" id="KW-1185">Reference proteome</keyword>
<evidence type="ECO:0000313" key="2">
    <source>
        <dbReference type="Proteomes" id="UP001151529"/>
    </source>
</evidence>
<reference evidence="1" key="2">
    <citation type="journal article" date="2023" name="Int. J. Mol. Sci.">
        <title>De Novo Assembly and Annotation of 11 Diverse Shrub Willow (Salix) Genomes Reveals Novel Gene Organization in Sex-Linked Regions.</title>
        <authorList>
            <person name="Hyden B."/>
            <person name="Feng K."/>
            <person name="Yates T.B."/>
            <person name="Jawdy S."/>
            <person name="Cereghino C."/>
            <person name="Smart L.B."/>
            <person name="Muchero W."/>
        </authorList>
    </citation>
    <scope>NUCLEOTIDE SEQUENCE [LARGE SCALE GENOMIC DNA]</scope>
    <source>
        <tissue evidence="1">Shoot tip</tissue>
    </source>
</reference>
<evidence type="ECO:0000313" key="1">
    <source>
        <dbReference type="EMBL" id="KAJ6677794.1"/>
    </source>
</evidence>